<evidence type="ECO:0000259" key="6">
    <source>
        <dbReference type="Pfam" id="PF08386"/>
    </source>
</evidence>
<evidence type="ECO:0000256" key="3">
    <source>
        <dbReference type="ARBA" id="ARBA00022801"/>
    </source>
</evidence>
<dbReference type="PANTHER" id="PTHR43248:SF29">
    <property type="entry name" value="TRIPEPTIDYL AMINOPEPTIDASE"/>
    <property type="match status" value="1"/>
</dbReference>
<feature type="domain" description="Peptidase S33 tripeptidyl aminopeptidase-like C-terminal" evidence="6">
    <location>
        <begin position="404"/>
        <end position="482"/>
    </location>
</feature>
<dbReference type="EMBL" id="JAAKZY010000035">
    <property type="protein sequence ID" value="NGO08662.1"/>
    <property type="molecule type" value="Genomic_DNA"/>
</dbReference>
<dbReference type="Gene3D" id="3.40.50.1820">
    <property type="entry name" value="alpha/beta hydrolase"/>
    <property type="match status" value="1"/>
</dbReference>
<protein>
    <submittedName>
        <fullName evidence="7">Alpha/beta hydrolase</fullName>
    </submittedName>
</protein>
<organism evidence="7 8">
    <name type="scientific">Streptomyces scabichelini</name>
    <dbReference type="NCBI Taxonomy" id="2711217"/>
    <lineage>
        <taxon>Bacteria</taxon>
        <taxon>Bacillati</taxon>
        <taxon>Actinomycetota</taxon>
        <taxon>Actinomycetes</taxon>
        <taxon>Kitasatosporales</taxon>
        <taxon>Streptomycetaceae</taxon>
        <taxon>Streptomyces</taxon>
    </lineage>
</organism>
<dbReference type="InterPro" id="IPR029058">
    <property type="entry name" value="AB_hydrolase_fold"/>
</dbReference>
<accession>A0A6G4V3L8</accession>
<evidence type="ECO:0000313" key="8">
    <source>
        <dbReference type="Proteomes" id="UP000472335"/>
    </source>
</evidence>
<keyword evidence="3 7" id="KW-0378">Hydrolase</keyword>
<feature type="chain" id="PRO_5026065572" evidence="4">
    <location>
        <begin position="30"/>
        <end position="490"/>
    </location>
</feature>
<sequence>MPPAVMLRRGTLLAATAMLSGLMLPSASAAPKDTSGLDWRPCTTVAKDWPIPGDTRTECAELRVPLDYSKPQGRKISLAVSRIKADGPGRKAEPLLYGPGGPGVSNLASPARVLETGLRPLAANRDILGIDDRGTGYSDRIDCDGGPGVDVPATAGPRERAKAAFDEYAEFNKRCAAKDPEFVRQLTPANAARDIDSFRQALGASKIDFYGVSFSTAVGMAYRSLFDDRVHRMWLDSVMLPVFDHSVMDGDIEAAGGGIDNFVRWLARHDGEYHLGTDRAAIAKRLIGLRDELDRRPRAVGDEVMNGDWVASLLASRPSDWVTSAINLVSVLEGGTPGPATKARGAAKRRPFAYDAPWRGLNGLQYDAMMCNTDTSGTSFADMWGALQARRTADPGLGGLYFTAWCADWPLHAPPTHVVRGHSPLQLSGHKDEDITPYRWVQEAQKATGGALLTVQDDVHASLAQLPCVSKVLAFFRSGKTTNGTCPGDR</sequence>
<name>A0A6G4V3L8_9ACTN</name>
<feature type="domain" description="AB hydrolase-1" evidence="5">
    <location>
        <begin position="94"/>
        <end position="252"/>
    </location>
</feature>
<dbReference type="Proteomes" id="UP000472335">
    <property type="component" value="Unassembled WGS sequence"/>
</dbReference>
<dbReference type="Pfam" id="PF00561">
    <property type="entry name" value="Abhydrolase_1"/>
    <property type="match status" value="1"/>
</dbReference>
<evidence type="ECO:0000256" key="4">
    <source>
        <dbReference type="SAM" id="SignalP"/>
    </source>
</evidence>
<dbReference type="PANTHER" id="PTHR43248">
    <property type="entry name" value="2-SUCCINYL-6-HYDROXY-2,4-CYCLOHEXADIENE-1-CARBOXYLATE SYNTHASE"/>
    <property type="match status" value="1"/>
</dbReference>
<evidence type="ECO:0000256" key="2">
    <source>
        <dbReference type="ARBA" id="ARBA00022729"/>
    </source>
</evidence>
<dbReference type="RefSeq" id="WP_165258628.1">
    <property type="nucleotide sequence ID" value="NZ_JAAKZY010000035.1"/>
</dbReference>
<dbReference type="InterPro" id="IPR013595">
    <property type="entry name" value="Pept_S33_TAP-like_C"/>
</dbReference>
<dbReference type="InterPro" id="IPR051601">
    <property type="entry name" value="Serine_prot/Carboxylest_S33"/>
</dbReference>
<keyword evidence="8" id="KW-1185">Reference proteome</keyword>
<dbReference type="GO" id="GO:0016787">
    <property type="term" value="F:hydrolase activity"/>
    <property type="evidence" value="ECO:0007669"/>
    <property type="project" value="UniProtKB-KW"/>
</dbReference>
<dbReference type="Pfam" id="PF08386">
    <property type="entry name" value="Abhydrolase_4"/>
    <property type="match status" value="1"/>
</dbReference>
<dbReference type="AlphaFoldDB" id="A0A6G4V3L8"/>
<evidence type="ECO:0000313" key="7">
    <source>
        <dbReference type="EMBL" id="NGO08662.1"/>
    </source>
</evidence>
<proteinExistence type="inferred from homology"/>
<evidence type="ECO:0000256" key="1">
    <source>
        <dbReference type="ARBA" id="ARBA00010088"/>
    </source>
</evidence>
<feature type="signal peptide" evidence="4">
    <location>
        <begin position="1"/>
        <end position="29"/>
    </location>
</feature>
<comment type="similarity">
    <text evidence="1">Belongs to the peptidase S33 family.</text>
</comment>
<keyword evidence="2 4" id="KW-0732">Signal</keyword>
<comment type="caution">
    <text evidence="7">The sequence shown here is derived from an EMBL/GenBank/DDBJ whole genome shotgun (WGS) entry which is preliminary data.</text>
</comment>
<evidence type="ECO:0000259" key="5">
    <source>
        <dbReference type="Pfam" id="PF00561"/>
    </source>
</evidence>
<dbReference type="InterPro" id="IPR000073">
    <property type="entry name" value="AB_hydrolase_1"/>
</dbReference>
<gene>
    <name evidence="7" type="ORF">G5C60_13830</name>
</gene>
<dbReference type="SUPFAM" id="SSF53474">
    <property type="entry name" value="alpha/beta-Hydrolases"/>
    <property type="match status" value="1"/>
</dbReference>
<reference evidence="7 8" key="1">
    <citation type="submission" date="2020-02" db="EMBL/GenBank/DDBJ databases">
        <title>Whole-genome analyses of novel actinobacteria.</title>
        <authorList>
            <person name="Sahin N."/>
            <person name="Gencbay T."/>
        </authorList>
    </citation>
    <scope>NUCLEOTIDE SEQUENCE [LARGE SCALE GENOMIC DNA]</scope>
    <source>
        <strain evidence="7 8">HC44</strain>
    </source>
</reference>